<accession>Q5LSW2</accession>
<reference evidence="2 3" key="1">
    <citation type="journal article" date="2004" name="Nature">
        <title>Genome sequence of Silicibacter pomeroyi reveals adaptations to the marine environment.</title>
        <authorList>
            <person name="Moran M.A."/>
            <person name="Buchan A."/>
            <person name="Gonzalez J.M."/>
            <person name="Heidelberg J.F."/>
            <person name="Whitman W.B."/>
            <person name="Kiene R.P."/>
            <person name="Henriksen J.R."/>
            <person name="King G.M."/>
            <person name="Belas R."/>
            <person name="Fuqua C."/>
            <person name="Brinkac L."/>
            <person name="Lewis M."/>
            <person name="Johri S."/>
            <person name="Weaver B."/>
            <person name="Pai G."/>
            <person name="Eisen J.A."/>
            <person name="Rahe E."/>
            <person name="Sheldon W.M."/>
            <person name="Ye W."/>
            <person name="Miller T.R."/>
            <person name="Carlton J."/>
            <person name="Rasko D.A."/>
            <person name="Paulsen I.T."/>
            <person name="Ren Q."/>
            <person name="Daugherty S.C."/>
            <person name="Deboy R.T."/>
            <person name="Dodson R.J."/>
            <person name="Durkin A.S."/>
            <person name="Madupu R."/>
            <person name="Nelson W.C."/>
            <person name="Sullivan S.A."/>
            <person name="Rosovitz M.J."/>
            <person name="Haft D.H."/>
            <person name="Selengut J."/>
            <person name="Ward N."/>
        </authorList>
    </citation>
    <scope>NUCLEOTIDE SEQUENCE [LARGE SCALE GENOMIC DNA]</scope>
    <source>
        <strain evidence="3">ATCC 700808 / DSM 15171 / DSS-3</strain>
    </source>
</reference>
<reference evidence="2 3" key="2">
    <citation type="journal article" date="2014" name="Stand. Genomic Sci.">
        <title>An updated genome annotation for the model marine bacterium Ruegeria pomeroyi DSS-3.</title>
        <authorList>
            <person name="Rivers A.R."/>
            <person name="Smith C.B."/>
            <person name="Moran M.A."/>
        </authorList>
    </citation>
    <scope>GENOME REANNOTATION</scope>
    <source>
        <strain evidence="3">ATCC 700808 / DSM 15171 / DSS-3</strain>
    </source>
</reference>
<dbReference type="RefSeq" id="WP_011047389.1">
    <property type="nucleotide sequence ID" value="NC_003911.12"/>
</dbReference>
<feature type="compositionally biased region" description="Basic and acidic residues" evidence="1">
    <location>
        <begin position="168"/>
        <end position="180"/>
    </location>
</feature>
<dbReference type="PaxDb" id="246200-SPO1652"/>
<dbReference type="KEGG" id="sil:SPO1652"/>
<proteinExistence type="predicted"/>
<dbReference type="Proteomes" id="UP000001023">
    <property type="component" value="Chromosome"/>
</dbReference>
<feature type="region of interest" description="Disordered" evidence="1">
    <location>
        <begin position="121"/>
        <end position="190"/>
    </location>
</feature>
<dbReference type="AlphaFoldDB" id="Q5LSW2"/>
<dbReference type="HOGENOM" id="CLU_1427046_0_0_5"/>
<dbReference type="eggNOG" id="COG2303">
    <property type="taxonomic scope" value="Bacteria"/>
</dbReference>
<keyword evidence="3" id="KW-1185">Reference proteome</keyword>
<evidence type="ECO:0000313" key="3">
    <source>
        <dbReference type="Proteomes" id="UP000001023"/>
    </source>
</evidence>
<evidence type="ECO:0000313" key="2">
    <source>
        <dbReference type="EMBL" id="AAV94939.1"/>
    </source>
</evidence>
<organism evidence="2 3">
    <name type="scientific">Ruegeria pomeroyi (strain ATCC 700808 / DSM 15171 / DSS-3)</name>
    <name type="common">Silicibacter pomeroyi</name>
    <dbReference type="NCBI Taxonomy" id="246200"/>
    <lineage>
        <taxon>Bacteria</taxon>
        <taxon>Pseudomonadati</taxon>
        <taxon>Pseudomonadota</taxon>
        <taxon>Alphaproteobacteria</taxon>
        <taxon>Rhodobacterales</taxon>
        <taxon>Roseobacteraceae</taxon>
        <taxon>Ruegeria</taxon>
    </lineage>
</organism>
<sequence length="190" mass="21590">MAVARATQERRRRCHQVARFLVEDVPGFRAAQRWGLVPAVGGRETRRLQMLYRILLGTCYLPGDLRQQIDAFDDHHNHRRCHESPQNLAPANVYFGHGQTILKKRERVKRMALETRRLLHRKSPARSKQPDGSAPLRASAAICPKTPDDGQSGTQIRHRRHFLASTERAPHPVQEKDKARSGCACVDGPK</sequence>
<protein>
    <submittedName>
        <fullName evidence="2">Transposase, truncation</fullName>
    </submittedName>
</protein>
<dbReference type="EMBL" id="CP000031">
    <property type="protein sequence ID" value="AAV94939.1"/>
    <property type="molecule type" value="Genomic_DNA"/>
</dbReference>
<dbReference type="eggNOG" id="COG2801">
    <property type="taxonomic scope" value="Bacteria"/>
</dbReference>
<dbReference type="STRING" id="246200.SPO1652"/>
<name>Q5LSW2_RUEPO</name>
<gene>
    <name evidence="2" type="ordered locus">SPO1652</name>
</gene>
<evidence type="ECO:0000256" key="1">
    <source>
        <dbReference type="SAM" id="MobiDB-lite"/>
    </source>
</evidence>